<dbReference type="EMBL" id="JANJZL010000015">
    <property type="protein sequence ID" value="MCR2045334.1"/>
    <property type="molecule type" value="Genomic_DNA"/>
</dbReference>
<protein>
    <submittedName>
        <fullName evidence="1">DUF4364 family protein</fullName>
    </submittedName>
</protein>
<proteinExistence type="predicted"/>
<dbReference type="Pfam" id="PF14277">
    <property type="entry name" value="DUF4364"/>
    <property type="match status" value="1"/>
</dbReference>
<dbReference type="Gene3D" id="1.10.10.10">
    <property type="entry name" value="Winged helix-like DNA-binding domain superfamily/Winged helix DNA-binding domain"/>
    <property type="match status" value="1"/>
</dbReference>
<reference evidence="1" key="1">
    <citation type="submission" date="2022-07" db="EMBL/GenBank/DDBJ databases">
        <title>Enhanced cultured diversity of the mouse gut microbiota enables custom-made synthetic communities.</title>
        <authorList>
            <person name="Afrizal A."/>
        </authorList>
    </citation>
    <scope>NUCLEOTIDE SEQUENCE</scope>
    <source>
        <strain evidence="1">DSM 29482</strain>
    </source>
</reference>
<sequence>MFIDSTEELAQNKLLLLYIIDKSDAPLTNGEITEFVLENNYMNYFLVQQFLSELIESKFIEYTKKEGKERYTILKKGKLTLNYFINKIPNEVKKDIDIKFQVKKEEIERETQIIGDYYKKGKNEYVVNLKLVEKDSTLFSLYLNVVSSQQAKMICDNWKSSPDKVYQEILNTLIK</sequence>
<evidence type="ECO:0000313" key="1">
    <source>
        <dbReference type="EMBL" id="MCR2045334.1"/>
    </source>
</evidence>
<dbReference type="InterPro" id="IPR025374">
    <property type="entry name" value="DUF4364"/>
</dbReference>
<gene>
    <name evidence="1" type="ORF">NSA23_14620</name>
</gene>
<dbReference type="InterPro" id="IPR036388">
    <property type="entry name" value="WH-like_DNA-bd_sf"/>
</dbReference>
<evidence type="ECO:0000313" key="2">
    <source>
        <dbReference type="Proteomes" id="UP001142078"/>
    </source>
</evidence>
<dbReference type="RefSeq" id="WP_257490676.1">
    <property type="nucleotide sequence ID" value="NZ_JANJZL010000015.1"/>
</dbReference>
<dbReference type="Proteomes" id="UP001142078">
    <property type="component" value="Unassembled WGS sequence"/>
</dbReference>
<comment type="caution">
    <text evidence="1">The sequence shown here is derived from an EMBL/GenBank/DDBJ whole genome shotgun (WGS) entry which is preliminary data.</text>
</comment>
<name>A0A9X2MKM1_9FIRM</name>
<dbReference type="AlphaFoldDB" id="A0A9X2MKM1"/>
<keyword evidence="2" id="KW-1185">Reference proteome</keyword>
<accession>A0A9X2MKM1</accession>
<organism evidence="1 2">
    <name type="scientific">Anaerosalibacter massiliensis</name>
    <dbReference type="NCBI Taxonomy" id="1347392"/>
    <lineage>
        <taxon>Bacteria</taxon>
        <taxon>Bacillati</taxon>
        <taxon>Bacillota</taxon>
        <taxon>Tissierellia</taxon>
        <taxon>Tissierellales</taxon>
        <taxon>Sporanaerobacteraceae</taxon>
        <taxon>Anaerosalibacter</taxon>
    </lineage>
</organism>